<gene>
    <name evidence="1" type="ORF">VRU48_17625</name>
</gene>
<accession>A0ABU7IBW0</accession>
<dbReference type="Proteomes" id="UP001336835">
    <property type="component" value="Unassembled WGS sequence"/>
</dbReference>
<reference evidence="1 2" key="1">
    <citation type="submission" date="2024-01" db="EMBL/GenBank/DDBJ databases">
        <title>Pedobacter sp. nov., isolated from fresh soil.</title>
        <authorList>
            <person name="Le N.T.T."/>
        </authorList>
    </citation>
    <scope>NUCLEOTIDE SEQUENCE [LARGE SCALE GENOMIC DNA]</scope>
    <source>
        <strain evidence="1 2">KR3-3</strain>
    </source>
</reference>
<evidence type="ECO:0000313" key="2">
    <source>
        <dbReference type="Proteomes" id="UP001336835"/>
    </source>
</evidence>
<protein>
    <submittedName>
        <fullName evidence="1">Uncharacterized protein</fullName>
    </submittedName>
</protein>
<keyword evidence="2" id="KW-1185">Reference proteome</keyword>
<organism evidence="1 2">
    <name type="scientific">Pedobacter albus</name>
    <dbReference type="NCBI Taxonomy" id="3113905"/>
    <lineage>
        <taxon>Bacteria</taxon>
        <taxon>Pseudomonadati</taxon>
        <taxon>Bacteroidota</taxon>
        <taxon>Sphingobacteriia</taxon>
        <taxon>Sphingobacteriales</taxon>
        <taxon>Sphingobacteriaceae</taxon>
        <taxon>Pedobacter</taxon>
    </lineage>
</organism>
<proteinExistence type="predicted"/>
<dbReference type="EMBL" id="JAZDQT010000003">
    <property type="protein sequence ID" value="MEE1946951.1"/>
    <property type="molecule type" value="Genomic_DNA"/>
</dbReference>
<sequence>MHEIEPFYLWRDDYIAAEDERSPFFNTEYSEFYFDKQLYNFLIHPQWDTFGSPTLYLKVLYADYERGYAIIEMMGEWNDTLHNDIMMLKREIIELMIQEGINKFILIGENVLNFHASDDSYYEEWFQDVEDGWIAGVNFNQHVIREFRDHGIDYYINFGGELDELHWRKLKPLQFYKKVDELLTKRLN</sequence>
<dbReference type="RefSeq" id="WP_330109238.1">
    <property type="nucleotide sequence ID" value="NZ_JAZDQT010000003.1"/>
</dbReference>
<evidence type="ECO:0000313" key="1">
    <source>
        <dbReference type="EMBL" id="MEE1946951.1"/>
    </source>
</evidence>
<comment type="caution">
    <text evidence="1">The sequence shown here is derived from an EMBL/GenBank/DDBJ whole genome shotgun (WGS) entry which is preliminary data.</text>
</comment>
<name>A0ABU7IBW0_9SPHI</name>